<keyword evidence="1" id="KW-0808">Transferase</keyword>
<keyword evidence="1" id="KW-0548">Nucleotidyltransferase</keyword>
<dbReference type="GeneID" id="67029943"/>
<evidence type="ECO:0000313" key="1">
    <source>
        <dbReference type="EMBL" id="QRW22628.1"/>
    </source>
</evidence>
<dbReference type="AlphaFoldDB" id="A0A8H8P2I0"/>
<dbReference type="KEGG" id="rsx:RhiXN_07664"/>
<organism evidence="1 2">
    <name type="scientific">Rhizoctonia solani</name>
    <dbReference type="NCBI Taxonomy" id="456999"/>
    <lineage>
        <taxon>Eukaryota</taxon>
        <taxon>Fungi</taxon>
        <taxon>Dikarya</taxon>
        <taxon>Basidiomycota</taxon>
        <taxon>Agaricomycotina</taxon>
        <taxon>Agaricomycetes</taxon>
        <taxon>Cantharellales</taxon>
        <taxon>Ceratobasidiaceae</taxon>
        <taxon>Rhizoctonia</taxon>
    </lineage>
</organism>
<gene>
    <name evidence="1" type="ORF">RhiXN_07664</name>
</gene>
<dbReference type="RefSeq" id="XP_043182865.1">
    <property type="nucleotide sequence ID" value="XM_043327480.1"/>
</dbReference>
<accession>A0A8H8P2I0</accession>
<dbReference type="Proteomes" id="UP000650533">
    <property type="component" value="Chromosome 9"/>
</dbReference>
<reference evidence="1" key="1">
    <citation type="submission" date="2020-05" db="EMBL/GenBank/DDBJ databases">
        <title>Evolutionary and genomic comparisons of hybrid uninucleate and nonhybrid Rhizoctonia fungi.</title>
        <authorList>
            <person name="Li C."/>
            <person name="Chen X."/>
        </authorList>
    </citation>
    <scope>NUCLEOTIDE SEQUENCE</scope>
    <source>
        <strain evidence="1">AG-1 IA</strain>
    </source>
</reference>
<dbReference type="EMBL" id="CP059666">
    <property type="protein sequence ID" value="QRW22628.1"/>
    <property type="molecule type" value="Genomic_DNA"/>
</dbReference>
<sequence>MHQRAHGGSDLERPLSGRGMVGAARQHCGDTLVKLRRCSGHSGVQGNVLVDMEVIATRAADGHLAPHFLGDYCPRIKSSECKLELKAPNRQLGAQRWAPSVAGTKYAPKCPHISPAHFTTYTHGLRDREQLSCSDVLQVMYNSGSTSADCNK</sequence>
<evidence type="ECO:0000313" key="2">
    <source>
        <dbReference type="Proteomes" id="UP000650533"/>
    </source>
</evidence>
<name>A0A8H8P2I0_9AGAM</name>
<keyword evidence="1" id="KW-0695">RNA-directed DNA polymerase</keyword>
<dbReference type="GO" id="GO:0003964">
    <property type="term" value="F:RNA-directed DNA polymerase activity"/>
    <property type="evidence" value="ECO:0007669"/>
    <property type="project" value="UniProtKB-KW"/>
</dbReference>
<protein>
    <submittedName>
        <fullName evidence="1">Reverse transcriptase from transposon X-element protein</fullName>
    </submittedName>
</protein>
<proteinExistence type="predicted"/>